<feature type="compositionally biased region" description="Basic and acidic residues" evidence="1">
    <location>
        <begin position="137"/>
        <end position="151"/>
    </location>
</feature>
<proteinExistence type="predicted"/>
<accession>A0AAU6VZY1</accession>
<sequence length="151" mass="16076">MKLPKILFFISGPVPTLAEKLEAFDLGVPVSYRNALHVHRVDEECDGVAGSVPECYEDFPTGVEALEAYVEDMRRQRDKMAEVGGEPSDEQRGIDPDQNDQKDPATGLQEGGPANPTQSDEDAAAAAAAAAAGGKPPKADKTAKAPEWKAK</sequence>
<feature type="compositionally biased region" description="Basic and acidic residues" evidence="1">
    <location>
        <begin position="89"/>
        <end position="103"/>
    </location>
</feature>
<organism evidence="2">
    <name type="scientific">Pseudomonas phage Pavpe01</name>
    <dbReference type="NCBI Taxonomy" id="3138545"/>
    <lineage>
        <taxon>Viruses</taxon>
    </lineage>
</organism>
<evidence type="ECO:0000313" key="2">
    <source>
        <dbReference type="EMBL" id="XAI69941.1"/>
    </source>
</evidence>
<feature type="region of interest" description="Disordered" evidence="1">
    <location>
        <begin position="76"/>
        <end position="151"/>
    </location>
</feature>
<gene>
    <name evidence="2" type="ORF">Pavpe01_00029</name>
</gene>
<protein>
    <submittedName>
        <fullName evidence="2">Uncharacterized protein</fullName>
    </submittedName>
</protein>
<evidence type="ECO:0000256" key="1">
    <source>
        <dbReference type="SAM" id="MobiDB-lite"/>
    </source>
</evidence>
<reference evidence="2" key="1">
    <citation type="journal article" date="2024" name="J. Gen. Virol.">
        <title>Novel phages of Pseudomonas syringae unveil numerous potential auxiliary metabolic genes.</title>
        <authorList>
            <person name="Feltin C."/>
            <person name="Garneau J.R."/>
            <person name="Morris C.E."/>
            <person name="Berard A."/>
            <person name="Torres-Barcelo C."/>
        </authorList>
    </citation>
    <scope>NUCLEOTIDE SEQUENCE</scope>
</reference>
<dbReference type="EMBL" id="PP179316">
    <property type="protein sequence ID" value="XAI69941.1"/>
    <property type="molecule type" value="Genomic_DNA"/>
</dbReference>
<name>A0AAU6VZY1_9VIRU</name>
<feature type="compositionally biased region" description="Low complexity" evidence="1">
    <location>
        <begin position="124"/>
        <end position="136"/>
    </location>
</feature>